<keyword evidence="7" id="KW-0675">Receptor</keyword>
<evidence type="ECO:0000256" key="2">
    <source>
        <dbReference type="ARBA" id="ARBA00022771"/>
    </source>
</evidence>
<evidence type="ECO:0000313" key="11">
    <source>
        <dbReference type="EMBL" id="JAI62173.1"/>
    </source>
</evidence>
<evidence type="ECO:0000256" key="7">
    <source>
        <dbReference type="ARBA" id="ARBA00023170"/>
    </source>
</evidence>
<keyword evidence="4" id="KW-0805">Transcription regulation</keyword>
<dbReference type="AlphaFoldDB" id="A0A0P4W191"/>
<dbReference type="Pfam" id="PF14949">
    <property type="entry name" value="ARF7EP_C"/>
    <property type="match status" value="1"/>
</dbReference>
<evidence type="ECO:0000256" key="8">
    <source>
        <dbReference type="ARBA" id="ARBA00023242"/>
    </source>
</evidence>
<feature type="region of interest" description="Disordered" evidence="9">
    <location>
        <begin position="201"/>
        <end position="250"/>
    </location>
</feature>
<dbReference type="EMBL" id="GDRN01080635">
    <property type="protein sequence ID" value="JAI62173.1"/>
    <property type="molecule type" value="Transcribed_RNA"/>
</dbReference>
<dbReference type="Pfam" id="PF00105">
    <property type="entry name" value="zf-C4"/>
    <property type="match status" value="1"/>
</dbReference>
<reference evidence="11" key="1">
    <citation type="submission" date="2015-09" db="EMBL/GenBank/DDBJ databases">
        <title>Scylla olivacea transcriptome.</title>
        <authorList>
            <person name="Ikhwanuddin M."/>
        </authorList>
    </citation>
    <scope>NUCLEOTIDE SEQUENCE</scope>
</reference>
<proteinExistence type="predicted"/>
<feature type="compositionally biased region" description="Acidic residues" evidence="9">
    <location>
        <begin position="177"/>
        <end position="187"/>
    </location>
</feature>
<feature type="compositionally biased region" description="Basic and acidic residues" evidence="9">
    <location>
        <begin position="154"/>
        <end position="168"/>
    </location>
</feature>
<evidence type="ECO:0000259" key="10">
    <source>
        <dbReference type="PROSITE" id="PS51030"/>
    </source>
</evidence>
<keyword evidence="8" id="KW-0539">Nucleus</keyword>
<dbReference type="PANTHER" id="PTHR46536:SF3">
    <property type="entry name" value="ARF7 EFFECTOR PROTEIN C-TERMINAL DOMAIN-CONTAINING PROTEIN"/>
    <property type="match status" value="1"/>
</dbReference>
<name>A0A0P4W191_SCYOL</name>
<evidence type="ECO:0000256" key="5">
    <source>
        <dbReference type="ARBA" id="ARBA00023125"/>
    </source>
</evidence>
<dbReference type="GO" id="GO:0003700">
    <property type="term" value="F:DNA-binding transcription factor activity"/>
    <property type="evidence" value="ECO:0007669"/>
    <property type="project" value="InterPro"/>
</dbReference>
<dbReference type="InterPro" id="IPR013088">
    <property type="entry name" value="Znf_NHR/GATA"/>
</dbReference>
<keyword evidence="5" id="KW-0238">DNA-binding</keyword>
<evidence type="ECO:0000256" key="3">
    <source>
        <dbReference type="ARBA" id="ARBA00022833"/>
    </source>
</evidence>
<dbReference type="PANTHER" id="PTHR46536">
    <property type="entry name" value="ARL14 EFFECTOR PROTEIN"/>
    <property type="match status" value="1"/>
</dbReference>
<keyword evidence="6" id="KW-0804">Transcription</keyword>
<keyword evidence="1" id="KW-0479">Metal-binding</keyword>
<keyword evidence="3" id="KW-0862">Zinc</keyword>
<sequence>MESAESVIRIPAVLMPSYNKLITTEEGKSAMKRIRVECGVCKATRFYSIHRGITRIAGVVACEGCRQFYQRFKKQPRLEQCDKGGRCFLQEEMPKKCKACGMAHILTRCPVPPSLYHNLLSYLPTDLKKRMPDQPPTSVEVPQERRGGLGLEVYKGDTWEDVTDRGEGRTSTIRAEEDTDADDPNVDDLDMEFEEMVVDDPDIPEAEPPEQTSSPVPVPTPAPRVGRPKKKPGPKPAGDPDQRTAHGSTRGGTLVMASLLEGLKVNNQFMENFNPKTSERMRRKKKKVQYFHSSGRGRGSHPSAFHGPDGSLIASGKDLCDCLIEDCPGCHFPCIKCGSGKCGKECRINRKWYYDKVEVEGSTLSWNNEYIKKI</sequence>
<dbReference type="PROSITE" id="PS51030">
    <property type="entry name" value="NUCLEAR_REC_DBD_2"/>
    <property type="match status" value="1"/>
</dbReference>
<evidence type="ECO:0000256" key="1">
    <source>
        <dbReference type="ARBA" id="ARBA00022723"/>
    </source>
</evidence>
<dbReference type="Gene3D" id="3.30.50.10">
    <property type="entry name" value="Erythroid Transcription Factor GATA-1, subunit A"/>
    <property type="match status" value="1"/>
</dbReference>
<evidence type="ECO:0000256" key="9">
    <source>
        <dbReference type="SAM" id="MobiDB-lite"/>
    </source>
</evidence>
<feature type="domain" description="Nuclear receptor" evidence="10">
    <location>
        <begin position="35"/>
        <end position="118"/>
    </location>
</feature>
<protein>
    <recommendedName>
        <fullName evidence="10">Nuclear receptor domain-containing protein</fullName>
    </recommendedName>
</protein>
<dbReference type="InterPro" id="IPR029264">
    <property type="entry name" value="ARF7EP_C"/>
</dbReference>
<feature type="region of interest" description="Disordered" evidence="9">
    <location>
        <begin position="127"/>
        <end position="187"/>
    </location>
</feature>
<evidence type="ECO:0000256" key="4">
    <source>
        <dbReference type="ARBA" id="ARBA00023015"/>
    </source>
</evidence>
<dbReference type="InterPro" id="IPR001628">
    <property type="entry name" value="Znf_hrmn_rcpt"/>
</dbReference>
<organism evidence="11">
    <name type="scientific">Scylla olivacea</name>
    <name type="common">Orange mud crab</name>
    <name type="synonym">Cancer olivacea</name>
    <dbReference type="NCBI Taxonomy" id="85551"/>
    <lineage>
        <taxon>Eukaryota</taxon>
        <taxon>Metazoa</taxon>
        <taxon>Ecdysozoa</taxon>
        <taxon>Arthropoda</taxon>
        <taxon>Crustacea</taxon>
        <taxon>Multicrustacea</taxon>
        <taxon>Malacostraca</taxon>
        <taxon>Eumalacostraca</taxon>
        <taxon>Eucarida</taxon>
        <taxon>Decapoda</taxon>
        <taxon>Pleocyemata</taxon>
        <taxon>Brachyura</taxon>
        <taxon>Eubrachyura</taxon>
        <taxon>Portunoidea</taxon>
        <taxon>Portunidae</taxon>
        <taxon>Portuninae</taxon>
        <taxon>Scylla</taxon>
    </lineage>
</organism>
<dbReference type="SUPFAM" id="SSF57716">
    <property type="entry name" value="Glucocorticoid receptor-like (DNA-binding domain)"/>
    <property type="match status" value="1"/>
</dbReference>
<evidence type="ECO:0000256" key="6">
    <source>
        <dbReference type="ARBA" id="ARBA00023163"/>
    </source>
</evidence>
<dbReference type="GO" id="GO:0043565">
    <property type="term" value="F:sequence-specific DNA binding"/>
    <property type="evidence" value="ECO:0007669"/>
    <property type="project" value="InterPro"/>
</dbReference>
<accession>A0A0P4W191</accession>
<dbReference type="GO" id="GO:0008270">
    <property type="term" value="F:zinc ion binding"/>
    <property type="evidence" value="ECO:0007669"/>
    <property type="project" value="UniProtKB-KW"/>
</dbReference>
<keyword evidence="2" id="KW-0863">Zinc-finger</keyword>